<proteinExistence type="predicted"/>
<sequence>MSSEINVTYRVTRALPAAQQATCRLVVDEMAGEVPEPENADVIVTDEFDKVVAEYLATEVDLAFDPALANQYRADRADGARAAGRTSPQPDGKVVVIVGSARSARSSPSVVMARDRFTG</sequence>
<protein>
    <submittedName>
        <fullName evidence="1">Uncharacterized protein</fullName>
    </submittedName>
</protein>
<evidence type="ECO:0000313" key="2">
    <source>
        <dbReference type="Proteomes" id="UP000306145"/>
    </source>
</evidence>
<dbReference type="Proteomes" id="UP000306145">
    <property type="component" value="Unassembled WGS sequence"/>
</dbReference>
<dbReference type="OrthoDB" id="139298at28056"/>
<evidence type="ECO:0000313" key="1">
    <source>
        <dbReference type="EMBL" id="TNH23505.1"/>
    </source>
</evidence>
<comment type="caution">
    <text evidence="1">The sequence shown here is derived from an EMBL/GenBank/DDBJ whole genome shotgun (WGS) entry which is preliminary data.</text>
</comment>
<name>A0A5C4QJS8_9ACTN</name>
<reference evidence="1 2" key="1">
    <citation type="submission" date="2019-06" db="EMBL/GenBank/DDBJ databases">
        <title>Micromonospora ordensis sp. nov., isolated from deep marine sediment.</title>
        <authorList>
            <person name="Veyisoglu A."/>
            <person name="Carro L."/>
            <person name="Klenk H.-P."/>
            <person name="Sahin N."/>
        </authorList>
    </citation>
    <scope>NUCLEOTIDE SEQUENCE [LARGE SCALE GENOMIC DNA]</scope>
    <source>
        <strain evidence="1 2">S2509</strain>
    </source>
</reference>
<keyword evidence="2" id="KW-1185">Reference proteome</keyword>
<dbReference type="AlphaFoldDB" id="A0A5C4QJS8"/>
<organism evidence="1 2">
    <name type="scientific">Micromonospora orduensis</name>
    <dbReference type="NCBI Taxonomy" id="1420891"/>
    <lineage>
        <taxon>Bacteria</taxon>
        <taxon>Bacillati</taxon>
        <taxon>Actinomycetota</taxon>
        <taxon>Actinomycetes</taxon>
        <taxon>Micromonosporales</taxon>
        <taxon>Micromonosporaceae</taxon>
        <taxon>Micromonospora</taxon>
    </lineage>
</organism>
<dbReference type="EMBL" id="VDFY01000238">
    <property type="protein sequence ID" value="TNH23505.1"/>
    <property type="molecule type" value="Genomic_DNA"/>
</dbReference>
<dbReference type="RefSeq" id="WP_139587225.1">
    <property type="nucleotide sequence ID" value="NZ_VDFY01000238.1"/>
</dbReference>
<accession>A0A5C4QJS8</accession>
<gene>
    <name evidence="1" type="ORF">FHG89_27015</name>
</gene>